<organism evidence="1 2">
    <name type="scientific">Bombardia bombarda</name>
    <dbReference type="NCBI Taxonomy" id="252184"/>
    <lineage>
        <taxon>Eukaryota</taxon>
        <taxon>Fungi</taxon>
        <taxon>Dikarya</taxon>
        <taxon>Ascomycota</taxon>
        <taxon>Pezizomycotina</taxon>
        <taxon>Sordariomycetes</taxon>
        <taxon>Sordariomycetidae</taxon>
        <taxon>Sordariales</taxon>
        <taxon>Lasiosphaeriaceae</taxon>
        <taxon>Bombardia</taxon>
    </lineage>
</organism>
<protein>
    <submittedName>
        <fullName evidence="1">Uncharacterized protein</fullName>
    </submittedName>
</protein>
<proteinExistence type="predicted"/>
<dbReference type="AlphaFoldDB" id="A0AA39WGW5"/>
<accession>A0AA39WGW5</accession>
<sequence>MLGTACRTRFVSCKRFAFTNEDDITIRFFLAAERKDIGLVNTQPPIARSYPPDAICYDGLVLFERHVSVILGRMTILLQDGVFMTLLSSRLVQKEPERERIITAYCLTFKLNKLPTRNITKLNRICRPFLTLGRPFCTKARPAQLYRSVIEQN</sequence>
<gene>
    <name evidence="1" type="ORF">B0T17DRAFT_602254</name>
</gene>
<reference evidence="1" key="1">
    <citation type="submission" date="2023-06" db="EMBL/GenBank/DDBJ databases">
        <title>Genome-scale phylogeny and comparative genomics of the fungal order Sordariales.</title>
        <authorList>
            <consortium name="Lawrence Berkeley National Laboratory"/>
            <person name="Hensen N."/>
            <person name="Bonometti L."/>
            <person name="Westerberg I."/>
            <person name="Brannstrom I.O."/>
            <person name="Guillou S."/>
            <person name="Cros-Aarteil S."/>
            <person name="Calhoun S."/>
            <person name="Haridas S."/>
            <person name="Kuo A."/>
            <person name="Mondo S."/>
            <person name="Pangilinan J."/>
            <person name="Riley R."/>
            <person name="LaButti K."/>
            <person name="Andreopoulos B."/>
            <person name="Lipzen A."/>
            <person name="Chen C."/>
            <person name="Yanf M."/>
            <person name="Daum C."/>
            <person name="Ng V."/>
            <person name="Clum A."/>
            <person name="Steindorff A."/>
            <person name="Ohm R."/>
            <person name="Martin F."/>
            <person name="Silar P."/>
            <person name="Natvig D."/>
            <person name="Lalanne C."/>
            <person name="Gautier V."/>
            <person name="Ament-velasquez S.L."/>
            <person name="Kruys A."/>
            <person name="Hutchinson M.I."/>
            <person name="Powell A.J."/>
            <person name="Barry K."/>
            <person name="Miller A.N."/>
            <person name="Grigoriev I.V."/>
            <person name="Debuchy R."/>
            <person name="Gladieux P."/>
            <person name="Thoren M.H."/>
            <person name="Johannesson H."/>
        </authorList>
    </citation>
    <scope>NUCLEOTIDE SEQUENCE</scope>
    <source>
        <strain evidence="1">SMH3391-2</strain>
    </source>
</reference>
<evidence type="ECO:0000313" key="1">
    <source>
        <dbReference type="EMBL" id="KAK0615183.1"/>
    </source>
</evidence>
<evidence type="ECO:0000313" key="2">
    <source>
        <dbReference type="Proteomes" id="UP001174934"/>
    </source>
</evidence>
<name>A0AA39WGW5_9PEZI</name>
<dbReference type="EMBL" id="JAULSR010000007">
    <property type="protein sequence ID" value="KAK0615183.1"/>
    <property type="molecule type" value="Genomic_DNA"/>
</dbReference>
<dbReference type="Proteomes" id="UP001174934">
    <property type="component" value="Unassembled WGS sequence"/>
</dbReference>
<keyword evidence="2" id="KW-1185">Reference proteome</keyword>
<comment type="caution">
    <text evidence="1">The sequence shown here is derived from an EMBL/GenBank/DDBJ whole genome shotgun (WGS) entry which is preliminary data.</text>
</comment>